<protein>
    <recommendedName>
        <fullName evidence="4">GS catalytic domain-containing protein</fullName>
    </recommendedName>
</protein>
<proteinExistence type="inferred from homology"/>
<evidence type="ECO:0000256" key="3">
    <source>
        <dbReference type="RuleBase" id="RU000384"/>
    </source>
</evidence>
<keyword evidence="6" id="KW-1185">Reference proteome</keyword>
<dbReference type="GeneID" id="18908552"/>
<dbReference type="STRING" id="650164.K5X2U0"/>
<dbReference type="Pfam" id="PF00120">
    <property type="entry name" value="Gln-synt_C"/>
    <property type="match status" value="1"/>
</dbReference>
<dbReference type="PROSITE" id="PS51987">
    <property type="entry name" value="GS_CATALYTIC"/>
    <property type="match status" value="1"/>
</dbReference>
<evidence type="ECO:0000313" key="5">
    <source>
        <dbReference type="EMBL" id="EKM57127.1"/>
    </source>
</evidence>
<keyword evidence="1" id="KW-0436">Ligase</keyword>
<evidence type="ECO:0000256" key="1">
    <source>
        <dbReference type="ARBA" id="ARBA00022598"/>
    </source>
</evidence>
<accession>K5X2U0</accession>
<dbReference type="InterPro" id="IPR008146">
    <property type="entry name" value="Gln_synth_cat_dom"/>
</dbReference>
<dbReference type="GO" id="GO:0004356">
    <property type="term" value="F:glutamine synthetase activity"/>
    <property type="evidence" value="ECO:0007669"/>
    <property type="project" value="InterPro"/>
</dbReference>
<comment type="similarity">
    <text evidence="2 3">Belongs to the glutamine synthetase family.</text>
</comment>
<dbReference type="RefSeq" id="XP_007394950.1">
    <property type="nucleotide sequence ID" value="XM_007394888.1"/>
</dbReference>
<dbReference type="HOGENOM" id="CLU_017290_6_1_1"/>
<evidence type="ECO:0000313" key="6">
    <source>
        <dbReference type="Proteomes" id="UP000008370"/>
    </source>
</evidence>
<dbReference type="KEGG" id="pco:PHACADRAFT_142320"/>
<dbReference type="SUPFAM" id="SSF55931">
    <property type="entry name" value="Glutamine synthetase/guanido kinase"/>
    <property type="match status" value="1"/>
</dbReference>
<reference evidence="5 6" key="1">
    <citation type="journal article" date="2012" name="BMC Genomics">
        <title>Comparative genomics of the white-rot fungi, Phanerochaete carnosa and P. chrysosporium, to elucidate the genetic basis of the distinct wood types they colonize.</title>
        <authorList>
            <person name="Suzuki H."/>
            <person name="MacDonald J."/>
            <person name="Syed K."/>
            <person name="Salamov A."/>
            <person name="Hori C."/>
            <person name="Aerts A."/>
            <person name="Henrissat B."/>
            <person name="Wiebenga A."/>
            <person name="vanKuyk P.A."/>
            <person name="Barry K."/>
            <person name="Lindquist E."/>
            <person name="LaButti K."/>
            <person name="Lapidus A."/>
            <person name="Lucas S."/>
            <person name="Coutinho P."/>
            <person name="Gong Y."/>
            <person name="Samejima M."/>
            <person name="Mahadevan R."/>
            <person name="Abou-Zaid M."/>
            <person name="de Vries R.P."/>
            <person name="Igarashi K."/>
            <person name="Yadav J.S."/>
            <person name="Grigoriev I.V."/>
            <person name="Master E.R."/>
        </authorList>
    </citation>
    <scope>NUCLEOTIDE SEQUENCE [LARGE SCALE GENOMIC DNA]</scope>
    <source>
        <strain evidence="5 6">HHB-10118-sp</strain>
    </source>
</reference>
<feature type="domain" description="GS catalytic" evidence="4">
    <location>
        <begin position="139"/>
        <end position="483"/>
    </location>
</feature>
<dbReference type="InterPro" id="IPR014746">
    <property type="entry name" value="Gln_synth/guanido_kin_cat_dom"/>
</dbReference>
<dbReference type="OrthoDB" id="3364440at2759"/>
<dbReference type="AlphaFoldDB" id="K5X2U0"/>
<organism evidence="5 6">
    <name type="scientific">Phanerochaete carnosa (strain HHB-10118-sp)</name>
    <name type="common">White-rot fungus</name>
    <name type="synonym">Peniophora carnosa</name>
    <dbReference type="NCBI Taxonomy" id="650164"/>
    <lineage>
        <taxon>Eukaryota</taxon>
        <taxon>Fungi</taxon>
        <taxon>Dikarya</taxon>
        <taxon>Basidiomycota</taxon>
        <taxon>Agaricomycotina</taxon>
        <taxon>Agaricomycetes</taxon>
        <taxon>Polyporales</taxon>
        <taxon>Phanerochaetaceae</taxon>
        <taxon>Phanerochaete</taxon>
    </lineage>
</organism>
<evidence type="ECO:0000256" key="2">
    <source>
        <dbReference type="PROSITE-ProRule" id="PRU01331"/>
    </source>
</evidence>
<dbReference type="PANTHER" id="PTHR43785:SF2">
    <property type="entry name" value="TYPE-1 GLUTAMINE SYNTHETASE 1"/>
    <property type="match status" value="1"/>
</dbReference>
<dbReference type="Proteomes" id="UP000008370">
    <property type="component" value="Unassembled WGS sequence"/>
</dbReference>
<name>K5X2U0_PHACS</name>
<dbReference type="PANTHER" id="PTHR43785">
    <property type="entry name" value="GAMMA-GLUTAMYLPUTRESCINE SYNTHETASE"/>
    <property type="match status" value="1"/>
</dbReference>
<sequence>MASAQTEYGVVYTPSSVVSAVEQQKPPLSDAVLEQLGVRHIRVTWCDWINTIRYHVLTRSYFCKLLRSPRPGITAPSAAFGIVLLHVCDGFDLTGDCLIVLDESSFRLCPYSPGHATIMGFFQNLVPSPEYGLEILWDPRTQLARVERLAKEAAGVSYLAGFEHEFILLKSTSPPVGINSADYGVSQKLPAGSVEAKVLEEIVDSLQEAGIEVQQHHGEAAPGQYEVITGPLPPLQAADACVVTRETIFNVAAKHGLRATFAPRISAYTAGTGAHIHLSVHDLGTHPDPAGARGDEHLAPTLITKERSFLQGIVRHIPALCALTLPTKFSYERVVDGIWAGGTYASWGAYNREAPVRLCGYRGNHRMEARFVDGTACPHLVLAGIFGAGTKAIIDREHLKTGDCTKPVATMSDEERAAAGVSNAPRLGPTLQDSRNAFKSSPVMRELFGDDFVDKYSVVNQTLEELFVADTEEETVTKLVSYY</sequence>
<dbReference type="Gene3D" id="3.30.590.10">
    <property type="entry name" value="Glutamine synthetase/guanido kinase, catalytic domain"/>
    <property type="match status" value="1"/>
</dbReference>
<dbReference type="EMBL" id="JH930471">
    <property type="protein sequence ID" value="EKM57127.1"/>
    <property type="molecule type" value="Genomic_DNA"/>
</dbReference>
<evidence type="ECO:0000259" key="4">
    <source>
        <dbReference type="PROSITE" id="PS51987"/>
    </source>
</evidence>
<gene>
    <name evidence="5" type="ORF">PHACADRAFT_142320</name>
</gene>
<dbReference type="InParanoid" id="K5X2U0"/>
<dbReference type="SMART" id="SM01230">
    <property type="entry name" value="Gln-synt_C"/>
    <property type="match status" value="1"/>
</dbReference>